<protein>
    <submittedName>
        <fullName evidence="2">Uncharacterized protein</fullName>
    </submittedName>
</protein>
<accession>A0A178Z2Y7</accession>
<evidence type="ECO:0000256" key="1">
    <source>
        <dbReference type="SAM" id="MobiDB-lite"/>
    </source>
</evidence>
<gene>
    <name evidence="2" type="ORF">AYL99_11622</name>
</gene>
<name>A0A178Z2Y7_9EURO</name>
<evidence type="ECO:0000313" key="2">
    <source>
        <dbReference type="EMBL" id="OAP54087.1"/>
    </source>
</evidence>
<dbReference type="Proteomes" id="UP000078343">
    <property type="component" value="Unassembled WGS sequence"/>
</dbReference>
<dbReference type="AlphaFoldDB" id="A0A178Z2Y7"/>
<organism evidence="2 3">
    <name type="scientific">Fonsecaea erecta</name>
    <dbReference type="NCBI Taxonomy" id="1367422"/>
    <lineage>
        <taxon>Eukaryota</taxon>
        <taxon>Fungi</taxon>
        <taxon>Dikarya</taxon>
        <taxon>Ascomycota</taxon>
        <taxon>Pezizomycotina</taxon>
        <taxon>Eurotiomycetes</taxon>
        <taxon>Chaetothyriomycetidae</taxon>
        <taxon>Chaetothyriales</taxon>
        <taxon>Herpotrichiellaceae</taxon>
        <taxon>Fonsecaea</taxon>
    </lineage>
</organism>
<dbReference type="RefSeq" id="XP_018687454.1">
    <property type="nucleotide sequence ID" value="XM_018843127.1"/>
</dbReference>
<comment type="caution">
    <text evidence="2">The sequence shown here is derived from an EMBL/GenBank/DDBJ whole genome shotgun (WGS) entry which is preliminary data.</text>
</comment>
<proteinExistence type="predicted"/>
<reference evidence="2 3" key="1">
    <citation type="submission" date="2016-04" db="EMBL/GenBank/DDBJ databases">
        <title>Draft genome of Fonsecaea erecta CBS 125763.</title>
        <authorList>
            <person name="Weiss V.A."/>
            <person name="Vicente V.A."/>
            <person name="Raittz R.T."/>
            <person name="Moreno L.F."/>
            <person name="De Souza E.M."/>
            <person name="Pedrosa F.O."/>
            <person name="Steffens M.B."/>
            <person name="Faoro H."/>
            <person name="Tadra-Sfeir M.Z."/>
            <person name="Najafzadeh M.J."/>
            <person name="Felipe M.S."/>
            <person name="Teixeira M."/>
            <person name="Sun J."/>
            <person name="Xi L."/>
            <person name="Gomes R."/>
            <person name="De Azevedo C.M."/>
            <person name="Salgado C.G."/>
            <person name="Da Silva M.B."/>
            <person name="Nascimento M.F."/>
            <person name="Queiroz-Telles F."/>
            <person name="Attili D.S."/>
            <person name="Gorbushina A."/>
        </authorList>
    </citation>
    <scope>NUCLEOTIDE SEQUENCE [LARGE SCALE GENOMIC DNA]</scope>
    <source>
        <strain evidence="2 3">CBS 125763</strain>
    </source>
</reference>
<sequence>MASQYPGGYGNGLQLSDIPHGNIYRPTEQHSDDEAAHSLLHQTAAYLSQYEDPH</sequence>
<dbReference type="EMBL" id="LVYI01000015">
    <property type="protein sequence ID" value="OAP54087.1"/>
    <property type="molecule type" value="Genomic_DNA"/>
</dbReference>
<keyword evidence="3" id="KW-1185">Reference proteome</keyword>
<evidence type="ECO:0000313" key="3">
    <source>
        <dbReference type="Proteomes" id="UP000078343"/>
    </source>
</evidence>
<dbReference type="GeneID" id="30015790"/>
<dbReference type="STRING" id="1367422.A0A178Z2Y7"/>
<feature type="region of interest" description="Disordered" evidence="1">
    <location>
        <begin position="1"/>
        <end position="31"/>
    </location>
</feature>